<dbReference type="AlphaFoldDB" id="A0AAJ5FG42"/>
<comment type="caution">
    <text evidence="1">The sequence shown here is derived from an EMBL/GenBank/DDBJ whole genome shotgun (WGS) entry which is preliminary data.</text>
</comment>
<gene>
    <name evidence="1" type="ORF">DIS17_12080</name>
</gene>
<sequence>MCKGRYYCFLLLVALGIGILSFNVNVPSASAHVKYTVVPNSLRGTYYNYSKKTHKWSRVIFTKYTYKIGNRPKLSGKKLIGGLYPQLNIFKYKSYYMTEEGGCDNYQAWYKGITVNKHGKRMHALKELVSYPGIKHEYTRVWYPSKIKFTQDPVVYV</sequence>
<dbReference type="RefSeq" id="WP_139988819.1">
    <property type="nucleotide sequence ID" value="NZ_QFDK01000019.1"/>
</dbReference>
<dbReference type="Proteomes" id="UP000785759">
    <property type="component" value="Unassembled WGS sequence"/>
</dbReference>
<proteinExistence type="predicted"/>
<accession>A0AAJ5FG42</accession>
<reference evidence="1" key="1">
    <citation type="submission" date="2018-05" db="EMBL/GenBank/DDBJ databases">
        <title>Genome Comparison of Lactic Acid Bacteria Isolated from non-Wheat Sourdough.</title>
        <authorList>
            <person name="Rice T."/>
            <person name="Axel C."/>
            <person name="Lynch K.M."/>
            <person name="Benz C."/>
            <person name="Arendt E.K."/>
            <person name="Coffey A."/>
        </authorList>
    </citation>
    <scope>NUCLEOTIDE SEQUENCE</scope>
    <source>
        <strain evidence="1">TR055</strain>
    </source>
</reference>
<dbReference type="EMBL" id="QFDK01000019">
    <property type="protein sequence ID" value="TOZ01384.1"/>
    <property type="molecule type" value="Genomic_DNA"/>
</dbReference>
<evidence type="ECO:0000313" key="2">
    <source>
        <dbReference type="Proteomes" id="UP000785759"/>
    </source>
</evidence>
<evidence type="ECO:0000313" key="1">
    <source>
        <dbReference type="EMBL" id="TOZ01384.1"/>
    </source>
</evidence>
<name>A0AAJ5FG42_LEVBR</name>
<organism evidence="1 2">
    <name type="scientific">Levilactobacillus brevis</name>
    <name type="common">Lactobacillus brevis</name>
    <dbReference type="NCBI Taxonomy" id="1580"/>
    <lineage>
        <taxon>Bacteria</taxon>
        <taxon>Bacillati</taxon>
        <taxon>Bacillota</taxon>
        <taxon>Bacilli</taxon>
        <taxon>Lactobacillales</taxon>
        <taxon>Lactobacillaceae</taxon>
        <taxon>Levilactobacillus</taxon>
    </lineage>
</organism>
<protein>
    <submittedName>
        <fullName evidence="1">Uncharacterized protein</fullName>
    </submittedName>
</protein>